<dbReference type="Proteomes" id="UP001174934">
    <property type="component" value="Unassembled WGS sequence"/>
</dbReference>
<sequence>MELRDEDVHRCGHIEYLGQVARQVALSAPFRVLVPIFSTESGIYTALGTTTTTVSRSSLSAFT</sequence>
<name>A0AA39U6K2_9PEZI</name>
<dbReference type="AlphaFoldDB" id="A0AA39U6K2"/>
<accession>A0AA39U6K2</accession>
<comment type="caution">
    <text evidence="1">The sequence shown here is derived from an EMBL/GenBank/DDBJ whole genome shotgun (WGS) entry which is preliminary data.</text>
</comment>
<proteinExistence type="predicted"/>
<evidence type="ECO:0000313" key="2">
    <source>
        <dbReference type="Proteomes" id="UP001174934"/>
    </source>
</evidence>
<organism evidence="1 2">
    <name type="scientific">Bombardia bombarda</name>
    <dbReference type="NCBI Taxonomy" id="252184"/>
    <lineage>
        <taxon>Eukaryota</taxon>
        <taxon>Fungi</taxon>
        <taxon>Dikarya</taxon>
        <taxon>Ascomycota</taxon>
        <taxon>Pezizomycotina</taxon>
        <taxon>Sordariomycetes</taxon>
        <taxon>Sordariomycetidae</taxon>
        <taxon>Sordariales</taxon>
        <taxon>Lasiosphaeriaceae</taxon>
        <taxon>Bombardia</taxon>
    </lineage>
</organism>
<protein>
    <submittedName>
        <fullName evidence="1">Uncharacterized protein</fullName>
    </submittedName>
</protein>
<keyword evidence="2" id="KW-1185">Reference proteome</keyword>
<reference evidence="1" key="1">
    <citation type="submission" date="2023-06" db="EMBL/GenBank/DDBJ databases">
        <title>Genome-scale phylogeny and comparative genomics of the fungal order Sordariales.</title>
        <authorList>
            <consortium name="Lawrence Berkeley National Laboratory"/>
            <person name="Hensen N."/>
            <person name="Bonometti L."/>
            <person name="Westerberg I."/>
            <person name="Brannstrom I.O."/>
            <person name="Guillou S."/>
            <person name="Cros-Aarteil S."/>
            <person name="Calhoun S."/>
            <person name="Haridas S."/>
            <person name="Kuo A."/>
            <person name="Mondo S."/>
            <person name="Pangilinan J."/>
            <person name="Riley R."/>
            <person name="LaButti K."/>
            <person name="Andreopoulos B."/>
            <person name="Lipzen A."/>
            <person name="Chen C."/>
            <person name="Yanf M."/>
            <person name="Daum C."/>
            <person name="Ng V."/>
            <person name="Clum A."/>
            <person name="Steindorff A."/>
            <person name="Ohm R."/>
            <person name="Martin F."/>
            <person name="Silar P."/>
            <person name="Natvig D."/>
            <person name="Lalanne C."/>
            <person name="Gautier V."/>
            <person name="Ament-velasquez S.L."/>
            <person name="Kruys A."/>
            <person name="Hutchinson M.I."/>
            <person name="Powell A.J."/>
            <person name="Barry K."/>
            <person name="Miller A.N."/>
            <person name="Grigoriev I.V."/>
            <person name="Debuchy R."/>
            <person name="Gladieux P."/>
            <person name="Thoren M.H."/>
            <person name="Johannesson H."/>
        </authorList>
    </citation>
    <scope>NUCLEOTIDE SEQUENCE</scope>
    <source>
        <strain evidence="1">SMH3391-2</strain>
    </source>
</reference>
<dbReference type="EMBL" id="JAULSR010000008">
    <property type="protein sequence ID" value="KAK0612920.1"/>
    <property type="molecule type" value="Genomic_DNA"/>
</dbReference>
<evidence type="ECO:0000313" key="1">
    <source>
        <dbReference type="EMBL" id="KAK0612920.1"/>
    </source>
</evidence>
<gene>
    <name evidence="1" type="ORF">B0T17DRAFT_542140</name>
</gene>